<dbReference type="SUPFAM" id="SSF48208">
    <property type="entry name" value="Six-hairpin glycosidases"/>
    <property type="match status" value="1"/>
</dbReference>
<sequence length="877" mass="95860">MELFQVLGNSLWACLLQASTTLHGILPYSVRERLLSALGIVTYVSLIPSAPPGFPSSGNGLWYTTPGTVWVQEFLPIGNGYLGAMLPGGTSQEVTQLNIESLWSGGPFQDPSYNGGNHLPSQQSKIASKMQNIREAIFASPTGTIDNIDEIMTPGDTYGSAGHLVATLDSTGAVSKYARWLDLDEAVSRTTWSDGSTTFLRESFCSHPLQACVQYLNSTTSHVLPVVTYAYTVAGIDGLPAPNVTCLDDRTLSIRNYVSIPGMLYEILAQAQAPGGLVSCSAVSGASPPNATLTVLGASEVWISWVGGTNYDMTAGNAAAKYSFQGPDPHNNLVALLSSANRTSYAEILDGHIKDYTSLVTPFSLSLGQTPDLDAPTDQILAGYRTSVGDAYLEWVLFNYGRYLLASSARGTLPANLQGVWADGYSNPWGADYRKHLASIEKVILISKPDSNINIQMNYWAAELSNLDVTQSLFDYIENTWGPRGAYTAQVLYNISEGFVTHGEMNIFGHTGMKLGGNSAQWANYPESNAWMMIHAWDHFDHTNDVKWWKTQGWPLVKSVASFHLEKLIEDLHFNDSTLVTAPCNSPEQVPITLGCAHAQQLIWQLFNTIENGFEAAGDTDVAFLDAVISKRQQMDKGLRIGRWGQLQEWKVDMDKPDDTHRHLSHLIGLYPGYAIASYSPELQGGLIVNGTFTRYTKEQILNAAQTSLFHRGIGRGPDADAGWEKVWRAAAWAQLANETEFYKELTHTIERNFAPNLFSMYESDGIFQIDANLGYPAAVLNALLHAPDIANINVPLQVTLLPALPLAWSTGEIKGARIRGGITLDFAWHDGTLTTATFTVDHNVAGRERDVIVNYDGQVVAQFRSHGGYSQTVSSF</sequence>
<feature type="domain" description="Glycosyl hydrolase family 95 N-terminal" evidence="2">
    <location>
        <begin position="61"/>
        <end position="313"/>
    </location>
</feature>
<accession>A0A0D0ALX7</accession>
<dbReference type="PANTHER" id="PTHR31084:SF3">
    <property type="entry name" value="ALPHA-FUCOSIDASE A"/>
    <property type="match status" value="1"/>
</dbReference>
<dbReference type="InterPro" id="IPR012341">
    <property type="entry name" value="6hp_glycosidase-like_sf"/>
</dbReference>
<name>A0A0D0ALX7_9AGAM</name>
<dbReference type="GO" id="GO:0004560">
    <property type="term" value="F:alpha-L-fucosidase activity"/>
    <property type="evidence" value="ECO:0007669"/>
    <property type="project" value="InterPro"/>
</dbReference>
<feature type="chain" id="PRO_5002207602" evidence="1">
    <location>
        <begin position="19"/>
        <end position="877"/>
    </location>
</feature>
<dbReference type="InterPro" id="IPR016518">
    <property type="entry name" value="Alpha-L-fucosidase"/>
</dbReference>
<dbReference type="Gene3D" id="1.50.10.10">
    <property type="match status" value="1"/>
</dbReference>
<dbReference type="EMBL" id="KN835227">
    <property type="protein sequence ID" value="KIK42866.1"/>
    <property type="molecule type" value="Genomic_DNA"/>
</dbReference>
<dbReference type="Proteomes" id="UP000054485">
    <property type="component" value="Unassembled WGS sequence"/>
</dbReference>
<feature type="domain" description="Glycosyl hydrolase family 95 catalytic" evidence="4">
    <location>
        <begin position="344"/>
        <end position="784"/>
    </location>
</feature>
<evidence type="ECO:0000256" key="1">
    <source>
        <dbReference type="SAM" id="SignalP"/>
    </source>
</evidence>
<evidence type="ECO:0000259" key="4">
    <source>
        <dbReference type="Pfam" id="PF22124"/>
    </source>
</evidence>
<dbReference type="GO" id="GO:0005975">
    <property type="term" value="P:carbohydrate metabolic process"/>
    <property type="evidence" value="ECO:0007669"/>
    <property type="project" value="InterPro"/>
</dbReference>
<evidence type="ECO:0000259" key="3">
    <source>
        <dbReference type="Pfam" id="PF21307"/>
    </source>
</evidence>
<dbReference type="STRING" id="930992.A0A0D0ALX7"/>
<dbReference type="Pfam" id="PF14498">
    <property type="entry name" value="Glyco_hyd_65N_2"/>
    <property type="match status" value="1"/>
</dbReference>
<dbReference type="InParanoid" id="A0A0D0ALX7"/>
<dbReference type="HOGENOM" id="CLU_004617_2_2_1"/>
<evidence type="ECO:0000259" key="2">
    <source>
        <dbReference type="Pfam" id="PF14498"/>
    </source>
</evidence>
<proteinExistence type="predicted"/>
<reference evidence="6" key="2">
    <citation type="submission" date="2015-01" db="EMBL/GenBank/DDBJ databases">
        <title>Evolutionary Origins and Diversification of the Mycorrhizal Mutualists.</title>
        <authorList>
            <consortium name="DOE Joint Genome Institute"/>
            <consortium name="Mycorrhizal Genomics Consortium"/>
            <person name="Kohler A."/>
            <person name="Kuo A."/>
            <person name="Nagy L.G."/>
            <person name="Floudas D."/>
            <person name="Copeland A."/>
            <person name="Barry K.W."/>
            <person name="Cichocki N."/>
            <person name="Veneault-Fourrey C."/>
            <person name="LaButti K."/>
            <person name="Lindquist E.A."/>
            <person name="Lipzen A."/>
            <person name="Lundell T."/>
            <person name="Morin E."/>
            <person name="Murat C."/>
            <person name="Riley R."/>
            <person name="Ohm R."/>
            <person name="Sun H."/>
            <person name="Tunlid A."/>
            <person name="Henrissat B."/>
            <person name="Grigoriev I.V."/>
            <person name="Hibbett D.S."/>
            <person name="Martin F."/>
        </authorList>
    </citation>
    <scope>NUCLEOTIDE SEQUENCE [LARGE SCALE GENOMIC DNA]</scope>
    <source>
        <strain evidence="6">UH-Slu-Lm8-n1</strain>
    </source>
</reference>
<dbReference type="PIRSF" id="PIRSF007663">
    <property type="entry name" value="UCP007663"/>
    <property type="match status" value="1"/>
</dbReference>
<protein>
    <submittedName>
        <fullName evidence="5">Unplaced genomic scaffold CY34scaffold_96, whole genome shotgun sequence</fullName>
    </submittedName>
</protein>
<dbReference type="AlphaFoldDB" id="A0A0D0ALX7"/>
<gene>
    <name evidence="5" type="ORF">CY34DRAFT_82801</name>
</gene>
<keyword evidence="6" id="KW-1185">Reference proteome</keyword>
<reference evidence="5 6" key="1">
    <citation type="submission" date="2014-04" db="EMBL/GenBank/DDBJ databases">
        <authorList>
            <consortium name="DOE Joint Genome Institute"/>
            <person name="Kuo A."/>
            <person name="Ruytinx J."/>
            <person name="Rineau F."/>
            <person name="Colpaert J."/>
            <person name="Kohler A."/>
            <person name="Nagy L.G."/>
            <person name="Floudas D."/>
            <person name="Copeland A."/>
            <person name="Barry K.W."/>
            <person name="Cichocki N."/>
            <person name="Veneault-Fourrey C."/>
            <person name="LaButti K."/>
            <person name="Lindquist E.A."/>
            <person name="Lipzen A."/>
            <person name="Lundell T."/>
            <person name="Morin E."/>
            <person name="Murat C."/>
            <person name="Sun H."/>
            <person name="Tunlid A."/>
            <person name="Henrissat B."/>
            <person name="Grigoriev I.V."/>
            <person name="Hibbett D.S."/>
            <person name="Martin F."/>
            <person name="Nordberg H.P."/>
            <person name="Cantor M.N."/>
            <person name="Hua S.X."/>
        </authorList>
    </citation>
    <scope>NUCLEOTIDE SEQUENCE [LARGE SCALE GENOMIC DNA]</scope>
    <source>
        <strain evidence="5 6">UH-Slu-Lm8-n1</strain>
    </source>
</reference>
<dbReference type="Pfam" id="PF21307">
    <property type="entry name" value="Glyco_hydro_95_C"/>
    <property type="match status" value="1"/>
</dbReference>
<evidence type="ECO:0000313" key="6">
    <source>
        <dbReference type="Proteomes" id="UP000054485"/>
    </source>
</evidence>
<dbReference type="InterPro" id="IPR027414">
    <property type="entry name" value="GH95_N_dom"/>
</dbReference>
<feature type="signal peptide" evidence="1">
    <location>
        <begin position="1"/>
        <end position="18"/>
    </location>
</feature>
<dbReference type="PANTHER" id="PTHR31084">
    <property type="entry name" value="ALPHA-L-FUCOSIDASE 2"/>
    <property type="match status" value="1"/>
</dbReference>
<dbReference type="InterPro" id="IPR049053">
    <property type="entry name" value="AFCA-like_C"/>
</dbReference>
<dbReference type="Pfam" id="PF22124">
    <property type="entry name" value="Glyco_hydro_95_cat"/>
    <property type="match status" value="1"/>
</dbReference>
<keyword evidence="1" id="KW-0732">Signal</keyword>
<dbReference type="InterPro" id="IPR054363">
    <property type="entry name" value="GH95_cat"/>
</dbReference>
<dbReference type="OrthoDB" id="2848340at2759"/>
<evidence type="ECO:0000313" key="5">
    <source>
        <dbReference type="EMBL" id="KIK42866.1"/>
    </source>
</evidence>
<dbReference type="InterPro" id="IPR008928">
    <property type="entry name" value="6-hairpin_glycosidase_sf"/>
</dbReference>
<organism evidence="5 6">
    <name type="scientific">Suillus luteus UH-Slu-Lm8-n1</name>
    <dbReference type="NCBI Taxonomy" id="930992"/>
    <lineage>
        <taxon>Eukaryota</taxon>
        <taxon>Fungi</taxon>
        <taxon>Dikarya</taxon>
        <taxon>Basidiomycota</taxon>
        <taxon>Agaricomycotina</taxon>
        <taxon>Agaricomycetes</taxon>
        <taxon>Agaricomycetidae</taxon>
        <taxon>Boletales</taxon>
        <taxon>Suillineae</taxon>
        <taxon>Suillaceae</taxon>
        <taxon>Suillus</taxon>
    </lineage>
</organism>
<feature type="domain" description="Alpha fucosidase A-like C-terminal" evidence="3">
    <location>
        <begin position="799"/>
        <end position="844"/>
    </location>
</feature>